<evidence type="ECO:0000313" key="3">
    <source>
        <dbReference type="Proteomes" id="UP000294581"/>
    </source>
</evidence>
<dbReference type="PANTHER" id="PTHR33121">
    <property type="entry name" value="CYCLIC DI-GMP PHOSPHODIESTERASE PDEF"/>
    <property type="match status" value="1"/>
</dbReference>
<dbReference type="PROSITE" id="PS50883">
    <property type="entry name" value="EAL"/>
    <property type="match status" value="1"/>
</dbReference>
<name>A0A4R8LX87_9BACL</name>
<dbReference type="Pfam" id="PF00563">
    <property type="entry name" value="EAL"/>
    <property type="match status" value="1"/>
</dbReference>
<evidence type="ECO:0000259" key="1">
    <source>
        <dbReference type="PROSITE" id="PS50883"/>
    </source>
</evidence>
<evidence type="ECO:0000313" key="2">
    <source>
        <dbReference type="EMBL" id="TDY51427.1"/>
    </source>
</evidence>
<dbReference type="InterPro" id="IPR001633">
    <property type="entry name" value="EAL_dom"/>
</dbReference>
<keyword evidence="3" id="KW-1185">Reference proteome</keyword>
<comment type="caution">
    <text evidence="2">The sequence shown here is derived from an EMBL/GenBank/DDBJ whole genome shotgun (WGS) entry which is preliminary data.</text>
</comment>
<dbReference type="InterPro" id="IPR050706">
    <property type="entry name" value="Cyclic-di-GMP_PDE-like"/>
</dbReference>
<gene>
    <name evidence="2" type="ORF">C7445_101429</name>
</gene>
<protein>
    <submittedName>
        <fullName evidence="2">EAL domain-containing protein (Putative c-di-GMP-specific phosphodiesterase class I)</fullName>
    </submittedName>
</protein>
<dbReference type="SMART" id="SM00052">
    <property type="entry name" value="EAL"/>
    <property type="match status" value="1"/>
</dbReference>
<organism evidence="2 3">
    <name type="scientific">Alicyclobacillus sacchari</name>
    <dbReference type="NCBI Taxonomy" id="392010"/>
    <lineage>
        <taxon>Bacteria</taxon>
        <taxon>Bacillati</taxon>
        <taxon>Bacillota</taxon>
        <taxon>Bacilli</taxon>
        <taxon>Bacillales</taxon>
        <taxon>Alicyclobacillaceae</taxon>
        <taxon>Alicyclobacillus</taxon>
    </lineage>
</organism>
<dbReference type="GO" id="GO:0071111">
    <property type="term" value="F:cyclic-guanylate-specific phosphodiesterase activity"/>
    <property type="evidence" value="ECO:0007669"/>
    <property type="project" value="InterPro"/>
</dbReference>
<accession>A0A4R8LX87</accession>
<dbReference type="EMBL" id="SORF01000001">
    <property type="protein sequence ID" value="TDY51427.1"/>
    <property type="molecule type" value="Genomic_DNA"/>
</dbReference>
<dbReference type="Gene3D" id="3.20.20.450">
    <property type="entry name" value="EAL domain"/>
    <property type="match status" value="1"/>
</dbReference>
<dbReference type="Proteomes" id="UP000294581">
    <property type="component" value="Unassembled WGS sequence"/>
</dbReference>
<dbReference type="OrthoDB" id="9813903at2"/>
<dbReference type="PANTHER" id="PTHR33121:SF76">
    <property type="entry name" value="SIGNALING PROTEIN"/>
    <property type="match status" value="1"/>
</dbReference>
<proteinExistence type="predicted"/>
<dbReference type="InterPro" id="IPR035919">
    <property type="entry name" value="EAL_sf"/>
</dbReference>
<dbReference type="CDD" id="cd01948">
    <property type="entry name" value="EAL"/>
    <property type="match status" value="1"/>
</dbReference>
<dbReference type="SUPFAM" id="SSF141868">
    <property type="entry name" value="EAL domain-like"/>
    <property type="match status" value="1"/>
</dbReference>
<dbReference type="RefSeq" id="WP_134158365.1">
    <property type="nucleotide sequence ID" value="NZ_BSUS01000001.1"/>
</dbReference>
<dbReference type="AlphaFoldDB" id="A0A4R8LX87"/>
<feature type="domain" description="EAL" evidence="1">
    <location>
        <begin position="28"/>
        <end position="277"/>
    </location>
</feature>
<sequence>MPTLHPLKTANICHPQMTQDTNEVKVSTPAFSASMDSLLQSLDESCIRSYYQPIVDLRSYEVLGFENLSRGPLGTPYESPLALFAAAEQAGCLLQVERLCRNAGIRRARLTLGQKLFINVSPHILLDPSFRVGETRKVLESAGLTPSQVVFEVTERQAIEDYAQFTRLLCHYREQGYQIAIDDFGAGYSGLLTLIQIKPDFVKIDKQMIDNLDEHPLKRRVVQATCEIASAFSGIVIAEGIETDKELMAAKACGVEVGQGFWFGRPCLAQGAKEDAN</sequence>
<reference evidence="2 3" key="1">
    <citation type="submission" date="2019-03" db="EMBL/GenBank/DDBJ databases">
        <title>Genomic Encyclopedia of Type Strains, Phase IV (KMG-IV): sequencing the most valuable type-strain genomes for metagenomic binning, comparative biology and taxonomic classification.</title>
        <authorList>
            <person name="Goeker M."/>
        </authorList>
    </citation>
    <scope>NUCLEOTIDE SEQUENCE [LARGE SCALE GENOMIC DNA]</scope>
    <source>
        <strain evidence="2 3">DSM 17974</strain>
    </source>
</reference>